<dbReference type="InterPro" id="IPR038476">
    <property type="entry name" value="UvrC_RNase_H_dom_sf"/>
</dbReference>
<dbReference type="InterPro" id="IPR003583">
    <property type="entry name" value="Hlx-hairpin-Hlx_DNA-bd_motif"/>
</dbReference>
<dbReference type="NCBIfam" id="TIGR00194">
    <property type="entry name" value="uvrC"/>
    <property type="match status" value="1"/>
</dbReference>
<evidence type="ECO:0000259" key="9">
    <source>
        <dbReference type="PROSITE" id="PS50151"/>
    </source>
</evidence>
<dbReference type="Gene3D" id="3.30.420.340">
    <property type="entry name" value="UvrC, RNAse H endonuclease domain"/>
    <property type="match status" value="1"/>
</dbReference>
<dbReference type="HAMAP" id="MF_00203">
    <property type="entry name" value="UvrC"/>
    <property type="match status" value="1"/>
</dbReference>
<comment type="subcellular location">
    <subcellularLocation>
        <location evidence="7">Cytoplasm</location>
    </subcellularLocation>
</comment>
<dbReference type="PANTHER" id="PTHR30562">
    <property type="entry name" value="UVRC/OXIDOREDUCTASE"/>
    <property type="match status" value="1"/>
</dbReference>
<dbReference type="InterPro" id="IPR047296">
    <property type="entry name" value="GIY-YIG_UvrC_Cho"/>
</dbReference>
<dbReference type="CDD" id="cd10434">
    <property type="entry name" value="GIY-YIG_UvrC_Cho"/>
    <property type="match status" value="1"/>
</dbReference>
<dbReference type="Pfam" id="PF14520">
    <property type="entry name" value="HHH_5"/>
    <property type="match status" value="1"/>
</dbReference>
<dbReference type="InterPro" id="IPR050066">
    <property type="entry name" value="UvrABC_protein_C"/>
</dbReference>
<evidence type="ECO:0000313" key="12">
    <source>
        <dbReference type="EMBL" id="KAB2701458.1"/>
    </source>
</evidence>
<dbReference type="RefSeq" id="WP_094514907.1">
    <property type="nucleotide sequence ID" value="NZ_JBHEEP010000025.1"/>
</dbReference>
<sequence>MTGNRKNNEDAVANLPSDDEQDVAGIIIGDAEADDDDETDDIVDVPASPSAADSIQWDSSDGLPDIEGLSGQDIINAFVKRLPNNPGVYRMFNSDGDVLYVGKARNLKKRVSNYARGIGHSNRITRMIRETVTMEFVVTRTETEALLLEANLIKRLRPRFNVLMRDDKSFPYILLTGDHRAPGIFKHRGARSRKGDYFGPFASAGAVGRTINALQRAFLLRTCTDSVFETRTRPCLLFQIKRCSGPCTHEISDEDYAELVNEAKAFLSGKSQSVKDHLATAMQAASADLDFEHAAVYRDRLAALSHVQSHQGINPQTVEEADVFAIHQEGGMTCIQVFFFRTGQNWGNRAYFPKADSSLGPAEVLGAFLSQFYDDKPCPRLVLLSETVEEQSLIAEALSTRAGHKVQVNVPQRGEKKDLVDHALTNAREALGRRLAETSSQARLLQGMAETFGLSQPPRRIEVYDNSHIMGTNAVGGMIVAGPEGFVKNQYRKFNIRSTDITPGDDFGMMREVIERRFSRLVKEHGTPEEPADGEVTDTFPAWPDVILIDGGQGQVGAVRQILGELGISHLVNAIGIAKGVDREAGRERFFVEGKQAFTLPPRDPVLYFIQRLRDEAHRFAIGTHRARRKKEMVKNPLDEIAGIGPSRKRALLHHFGTAKAVSRAAVADLMQIEGISEAMAKTIHDHFRDR</sequence>
<evidence type="ECO:0000256" key="3">
    <source>
        <dbReference type="ARBA" id="ARBA00022769"/>
    </source>
</evidence>
<dbReference type="GO" id="GO:0003677">
    <property type="term" value="F:DNA binding"/>
    <property type="evidence" value="ECO:0007669"/>
    <property type="project" value="UniProtKB-UniRule"/>
</dbReference>
<dbReference type="Gene3D" id="4.10.860.10">
    <property type="entry name" value="UVR domain"/>
    <property type="match status" value="1"/>
</dbReference>
<dbReference type="Pfam" id="PF02151">
    <property type="entry name" value="UVR"/>
    <property type="match status" value="1"/>
</dbReference>
<dbReference type="PROSITE" id="PS50165">
    <property type="entry name" value="UVRC"/>
    <property type="match status" value="1"/>
</dbReference>
<dbReference type="PROSITE" id="PS50151">
    <property type="entry name" value="UVR"/>
    <property type="match status" value="1"/>
</dbReference>
<keyword evidence="2 7" id="KW-0227">DNA damage</keyword>
<gene>
    <name evidence="7 13" type="primary">uvrC</name>
    <name evidence="13" type="ORF">CES86_2992</name>
    <name evidence="12" type="ORF">F9L03_23165</name>
</gene>
<evidence type="ECO:0000313" key="15">
    <source>
        <dbReference type="Proteomes" id="UP000435957"/>
    </source>
</evidence>
<feature type="compositionally biased region" description="Acidic residues" evidence="8">
    <location>
        <begin position="31"/>
        <end position="40"/>
    </location>
</feature>
<keyword evidence="3 7" id="KW-0228">DNA excision</keyword>
<dbReference type="Pfam" id="PF01541">
    <property type="entry name" value="GIY-YIG"/>
    <property type="match status" value="1"/>
</dbReference>
<evidence type="ECO:0000313" key="14">
    <source>
        <dbReference type="Proteomes" id="UP000216363"/>
    </source>
</evidence>
<comment type="subunit">
    <text evidence="7">Interacts with UvrB in an incision complex.</text>
</comment>
<reference evidence="13 14" key="1">
    <citation type="submission" date="2017-07" db="EMBL/GenBank/DDBJ databases">
        <title>Draft genome of Ochrobactrum lupini type strain LUP21.</title>
        <authorList>
            <person name="Krzyzanowska D.M."/>
            <person name="Jafra S."/>
        </authorList>
    </citation>
    <scope>NUCLEOTIDE SEQUENCE [LARGE SCALE GENOMIC DNA]</scope>
    <source>
        <strain evidence="13 14">LUP21</strain>
    </source>
</reference>
<dbReference type="Proteomes" id="UP000435957">
    <property type="component" value="Unassembled WGS sequence"/>
</dbReference>
<protein>
    <recommendedName>
        <fullName evidence="7">UvrABC system protein C</fullName>
        <shortName evidence="7">Protein UvrC</shortName>
    </recommendedName>
    <alternativeName>
        <fullName evidence="7">Excinuclease ABC subunit C</fullName>
    </alternativeName>
</protein>
<dbReference type="PROSITE" id="PS50164">
    <property type="entry name" value="GIY_YIG"/>
    <property type="match status" value="1"/>
</dbReference>
<dbReference type="EMBL" id="NNRN01000051">
    <property type="protein sequence ID" value="OYR28377.1"/>
    <property type="molecule type" value="Genomic_DNA"/>
</dbReference>
<dbReference type="InterPro" id="IPR001943">
    <property type="entry name" value="UVR_dom"/>
</dbReference>
<dbReference type="PANTHER" id="PTHR30562:SF1">
    <property type="entry name" value="UVRABC SYSTEM PROTEIN C"/>
    <property type="match status" value="1"/>
</dbReference>
<evidence type="ECO:0000256" key="6">
    <source>
        <dbReference type="ARBA" id="ARBA00023236"/>
    </source>
</evidence>
<dbReference type="InterPro" id="IPR036876">
    <property type="entry name" value="UVR_dom_sf"/>
</dbReference>
<dbReference type="GO" id="GO:0009380">
    <property type="term" value="C:excinuclease repair complex"/>
    <property type="evidence" value="ECO:0007669"/>
    <property type="project" value="InterPro"/>
</dbReference>
<comment type="caution">
    <text evidence="13">The sequence shown here is derived from an EMBL/GenBank/DDBJ whole genome shotgun (WGS) entry which is preliminary data.</text>
</comment>
<evidence type="ECO:0000256" key="5">
    <source>
        <dbReference type="ARBA" id="ARBA00023204"/>
    </source>
</evidence>
<dbReference type="AlphaFoldDB" id="A0A256GMI8"/>
<feature type="domain" description="UvrC family homology region profile" evidence="11">
    <location>
        <begin position="323"/>
        <end position="563"/>
    </location>
</feature>
<dbReference type="Pfam" id="PF08459">
    <property type="entry name" value="UvrC_RNaseH_dom"/>
    <property type="match status" value="1"/>
</dbReference>
<dbReference type="SUPFAM" id="SSF46600">
    <property type="entry name" value="C-terminal UvrC-binding domain of UvrB"/>
    <property type="match status" value="1"/>
</dbReference>
<keyword evidence="15" id="KW-1185">Reference proteome</keyword>
<keyword evidence="4 7" id="KW-0267">Excision nuclease</keyword>
<dbReference type="InterPro" id="IPR035901">
    <property type="entry name" value="GIY-YIG_endonuc_sf"/>
</dbReference>
<dbReference type="GO" id="GO:0009432">
    <property type="term" value="P:SOS response"/>
    <property type="evidence" value="ECO:0007669"/>
    <property type="project" value="UniProtKB-UniRule"/>
</dbReference>
<evidence type="ECO:0000256" key="4">
    <source>
        <dbReference type="ARBA" id="ARBA00022881"/>
    </source>
</evidence>
<evidence type="ECO:0000259" key="11">
    <source>
        <dbReference type="PROSITE" id="PS50165"/>
    </source>
</evidence>
<keyword evidence="6 7" id="KW-0742">SOS response</keyword>
<dbReference type="FunFam" id="3.30.420.340:FF:000001">
    <property type="entry name" value="UvrABC system protein C"/>
    <property type="match status" value="1"/>
</dbReference>
<dbReference type="Gene3D" id="1.10.150.20">
    <property type="entry name" value="5' to 3' exonuclease, C-terminal subdomain"/>
    <property type="match status" value="1"/>
</dbReference>
<dbReference type="GO" id="GO:0005737">
    <property type="term" value="C:cytoplasm"/>
    <property type="evidence" value="ECO:0007669"/>
    <property type="project" value="UniProtKB-SubCell"/>
</dbReference>
<dbReference type="SUPFAM" id="SSF47781">
    <property type="entry name" value="RuvA domain 2-like"/>
    <property type="match status" value="1"/>
</dbReference>
<dbReference type="NCBIfam" id="NF001824">
    <property type="entry name" value="PRK00558.1-5"/>
    <property type="match status" value="1"/>
</dbReference>
<dbReference type="SMART" id="SM00278">
    <property type="entry name" value="HhH1"/>
    <property type="match status" value="2"/>
</dbReference>
<dbReference type="SUPFAM" id="SSF82771">
    <property type="entry name" value="GIY-YIG endonuclease"/>
    <property type="match status" value="1"/>
</dbReference>
<keyword evidence="1 7" id="KW-0963">Cytoplasm</keyword>
<dbReference type="SMART" id="SM00465">
    <property type="entry name" value="GIYc"/>
    <property type="match status" value="1"/>
</dbReference>
<name>A0A256GMI8_9HYPH</name>
<reference evidence="12 15" key="2">
    <citation type="submission" date="2019-09" db="EMBL/GenBank/DDBJ databases">
        <title>Taxonomic organization of the family Brucellaceae based on a phylogenomic approach.</title>
        <authorList>
            <person name="Leclercq S."/>
            <person name="Cloeckaert A."/>
            <person name="Zygmunt M.S."/>
        </authorList>
    </citation>
    <scope>NUCLEOTIDE SEQUENCE [LARGE SCALE GENOMIC DNA]</scope>
    <source>
        <strain evidence="12 15">LUP23</strain>
    </source>
</reference>
<evidence type="ECO:0000256" key="2">
    <source>
        <dbReference type="ARBA" id="ARBA00022763"/>
    </source>
</evidence>
<dbReference type="GO" id="GO:0006289">
    <property type="term" value="P:nucleotide-excision repair"/>
    <property type="evidence" value="ECO:0007669"/>
    <property type="project" value="UniProtKB-UniRule"/>
</dbReference>
<feature type="domain" description="GIY-YIG" evidence="10">
    <location>
        <begin position="84"/>
        <end position="162"/>
    </location>
</feature>
<dbReference type="InterPro" id="IPR010994">
    <property type="entry name" value="RuvA_2-like"/>
</dbReference>
<evidence type="ECO:0000313" key="13">
    <source>
        <dbReference type="EMBL" id="OYR28377.1"/>
    </source>
</evidence>
<keyword evidence="5 7" id="KW-0234">DNA repair</keyword>
<evidence type="ECO:0000256" key="8">
    <source>
        <dbReference type="SAM" id="MobiDB-lite"/>
    </source>
</evidence>
<dbReference type="Proteomes" id="UP000216363">
    <property type="component" value="Unassembled WGS sequence"/>
</dbReference>
<evidence type="ECO:0000256" key="1">
    <source>
        <dbReference type="ARBA" id="ARBA00022490"/>
    </source>
</evidence>
<proteinExistence type="inferred from homology"/>
<comment type="function">
    <text evidence="7">The UvrABC repair system catalyzes the recognition and processing of DNA lesions. UvrC both incises the 5' and 3' sides of the lesion. The N-terminal half is responsible for the 3' incision and the C-terminal half is responsible for the 5' incision.</text>
</comment>
<dbReference type="InterPro" id="IPR004791">
    <property type="entry name" value="UvrC"/>
</dbReference>
<dbReference type="EMBL" id="WBWF01000025">
    <property type="protein sequence ID" value="KAB2701458.1"/>
    <property type="molecule type" value="Genomic_DNA"/>
</dbReference>
<feature type="region of interest" description="Disordered" evidence="8">
    <location>
        <begin position="1"/>
        <end position="40"/>
    </location>
</feature>
<dbReference type="InterPro" id="IPR000305">
    <property type="entry name" value="GIY-YIG_endonuc"/>
</dbReference>
<feature type="domain" description="UVR" evidence="9">
    <location>
        <begin position="272"/>
        <end position="307"/>
    </location>
</feature>
<evidence type="ECO:0000259" key="10">
    <source>
        <dbReference type="PROSITE" id="PS50164"/>
    </source>
</evidence>
<organism evidence="13 14">
    <name type="scientific">Brucella lupini</name>
    <dbReference type="NCBI Taxonomy" id="255457"/>
    <lineage>
        <taxon>Bacteria</taxon>
        <taxon>Pseudomonadati</taxon>
        <taxon>Pseudomonadota</taxon>
        <taxon>Alphaproteobacteria</taxon>
        <taxon>Hyphomicrobiales</taxon>
        <taxon>Brucellaceae</taxon>
        <taxon>Brucella/Ochrobactrum group</taxon>
        <taxon>Brucella</taxon>
    </lineage>
</organism>
<comment type="similarity">
    <text evidence="7">Belongs to the UvrC family.</text>
</comment>
<dbReference type="FunFam" id="3.40.1440.10:FF:000001">
    <property type="entry name" value="UvrABC system protein C"/>
    <property type="match status" value="1"/>
</dbReference>
<evidence type="ECO:0000256" key="7">
    <source>
        <dbReference type="HAMAP-Rule" id="MF_00203"/>
    </source>
</evidence>
<dbReference type="Gene3D" id="3.40.1440.10">
    <property type="entry name" value="GIY-YIG endonuclease"/>
    <property type="match status" value="1"/>
</dbReference>
<dbReference type="GO" id="GO:0009381">
    <property type="term" value="F:excinuclease ABC activity"/>
    <property type="evidence" value="ECO:0007669"/>
    <property type="project" value="UniProtKB-UniRule"/>
</dbReference>
<keyword evidence="13" id="KW-0378">Hydrolase</keyword>
<dbReference type="Pfam" id="PF22920">
    <property type="entry name" value="UvrC_RNaseH"/>
    <property type="match status" value="1"/>
</dbReference>
<dbReference type="InterPro" id="IPR001162">
    <property type="entry name" value="UvrC_RNase_H_dom"/>
</dbReference>
<accession>A0A256GMI8</accession>